<gene>
    <name evidence="3" type="ORF">PAC_15911</name>
</gene>
<dbReference type="PROSITE" id="PS50088">
    <property type="entry name" value="ANK_REPEAT"/>
    <property type="match status" value="1"/>
</dbReference>
<accession>A0A1L7XLS7</accession>
<dbReference type="InterPro" id="IPR036770">
    <property type="entry name" value="Ankyrin_rpt-contain_sf"/>
</dbReference>
<dbReference type="Gene3D" id="1.25.40.20">
    <property type="entry name" value="Ankyrin repeat-containing domain"/>
    <property type="match status" value="1"/>
</dbReference>
<evidence type="ECO:0000313" key="3">
    <source>
        <dbReference type="EMBL" id="CZR66011.1"/>
    </source>
</evidence>
<protein>
    <submittedName>
        <fullName evidence="3">Uncharacterized protein</fullName>
    </submittedName>
</protein>
<feature type="repeat" description="ANK" evidence="1">
    <location>
        <begin position="406"/>
        <end position="438"/>
    </location>
</feature>
<evidence type="ECO:0000256" key="1">
    <source>
        <dbReference type="PROSITE-ProRule" id="PRU00023"/>
    </source>
</evidence>
<dbReference type="Proteomes" id="UP000184330">
    <property type="component" value="Unassembled WGS sequence"/>
</dbReference>
<dbReference type="AlphaFoldDB" id="A0A1L7XLS7"/>
<dbReference type="InterPro" id="IPR002110">
    <property type="entry name" value="Ankyrin_rpt"/>
</dbReference>
<dbReference type="PROSITE" id="PS50297">
    <property type="entry name" value="ANK_REP_REGION"/>
    <property type="match status" value="1"/>
</dbReference>
<keyword evidence="1" id="KW-0040">ANK repeat</keyword>
<organism evidence="3 4">
    <name type="scientific">Phialocephala subalpina</name>
    <dbReference type="NCBI Taxonomy" id="576137"/>
    <lineage>
        <taxon>Eukaryota</taxon>
        <taxon>Fungi</taxon>
        <taxon>Dikarya</taxon>
        <taxon>Ascomycota</taxon>
        <taxon>Pezizomycotina</taxon>
        <taxon>Leotiomycetes</taxon>
        <taxon>Helotiales</taxon>
        <taxon>Mollisiaceae</taxon>
        <taxon>Phialocephala</taxon>
        <taxon>Phialocephala fortinii species complex</taxon>
    </lineage>
</organism>
<name>A0A1L7XLS7_9HELO</name>
<evidence type="ECO:0000256" key="2">
    <source>
        <dbReference type="SAM" id="MobiDB-lite"/>
    </source>
</evidence>
<evidence type="ECO:0000313" key="4">
    <source>
        <dbReference type="Proteomes" id="UP000184330"/>
    </source>
</evidence>
<sequence length="461" mass="50478">MPTSAEHPSIERASQIHNQQRAEPSSKDIPQSPSTALRSTAIRLKQLIAPTTRNVAVTNREKRVGQLSAFAIPPRPPNLPLFCSAEMVEPSPGCFSATAQTFQDGQLSFEQFIDINLRHFSGERHDEDTEGTDYSLARLSWLGSDMGRVSAAIKICILEPGFAVPPVELLRHILLACPSATFQALMSLDDSMHSKSGISVFSNPFLLQIILLVAINYKNNTLAKALADIGPPPPRCILHFELCSLREYTPPHAINREVLAHLIRQGWAIPDQKAIIYAVQSPDASSGIELFRAIVGSGFDLSKNDYATSLPNLAAASGEPQMLQHILSHFSIRRPNDDLILTAVKSRSSGGADMLRYLMNQGISVNYYVLGSSWASSPTDPYDGYGDPRARAEAEYAAGFSGYRKGFDTALHLAAQNGNVEAVRVLLDRGARKSMLDGAGRTPFQRAQQANREKVLDMLRE</sequence>
<feature type="compositionally biased region" description="Polar residues" evidence="2">
    <location>
        <begin position="15"/>
        <end position="35"/>
    </location>
</feature>
<dbReference type="OrthoDB" id="341259at2759"/>
<dbReference type="Pfam" id="PF12796">
    <property type="entry name" value="Ank_2"/>
    <property type="match status" value="1"/>
</dbReference>
<feature type="region of interest" description="Disordered" evidence="2">
    <location>
        <begin position="1"/>
        <end position="35"/>
    </location>
</feature>
<dbReference type="SMART" id="SM00248">
    <property type="entry name" value="ANK"/>
    <property type="match status" value="3"/>
</dbReference>
<reference evidence="3 4" key="1">
    <citation type="submission" date="2016-03" db="EMBL/GenBank/DDBJ databases">
        <authorList>
            <person name="Ploux O."/>
        </authorList>
    </citation>
    <scope>NUCLEOTIDE SEQUENCE [LARGE SCALE GENOMIC DNA]</scope>
    <source>
        <strain evidence="3 4">UAMH 11012</strain>
    </source>
</reference>
<dbReference type="SUPFAM" id="SSF48403">
    <property type="entry name" value="Ankyrin repeat"/>
    <property type="match status" value="1"/>
</dbReference>
<dbReference type="STRING" id="576137.A0A1L7XLS7"/>
<dbReference type="EMBL" id="FJOG01000034">
    <property type="protein sequence ID" value="CZR66011.1"/>
    <property type="molecule type" value="Genomic_DNA"/>
</dbReference>
<keyword evidence="4" id="KW-1185">Reference proteome</keyword>
<proteinExistence type="predicted"/>